<dbReference type="Proteomes" id="UP000683575">
    <property type="component" value="Chromosome"/>
</dbReference>
<evidence type="ECO:0000313" key="2">
    <source>
        <dbReference type="EMBL" id="QWZ10088.1"/>
    </source>
</evidence>
<proteinExistence type="predicted"/>
<dbReference type="InterPro" id="IPR025475">
    <property type="entry name" value="DUF4326"/>
</dbReference>
<dbReference type="AlphaFoldDB" id="A0A975Y217"/>
<evidence type="ECO:0000313" key="3">
    <source>
        <dbReference type="Proteomes" id="UP000683575"/>
    </source>
</evidence>
<dbReference type="EMBL" id="CP077062">
    <property type="protein sequence ID" value="QWZ10088.1"/>
    <property type="molecule type" value="Genomic_DNA"/>
</dbReference>
<reference evidence="2" key="1">
    <citation type="submission" date="2021-06" db="EMBL/GenBank/DDBJ databases">
        <title>Complete genome sequence of Nocardioides sp. G188.</title>
        <authorList>
            <person name="Im W.-T."/>
        </authorList>
    </citation>
    <scope>NUCLEOTIDE SEQUENCE</scope>
    <source>
        <strain evidence="2">G188</strain>
    </source>
</reference>
<sequence length="121" mass="13405">MVARPGRWGNPFEIGTRVAAYLDHRPGEDPLWRWGDLGQYDGDHRLTRAESVAAFRAWVNRSIGPSGFHRSYEAKLELAGRDLACWCPLDEPCHADVLLAIANDGPHAPVTQPSAPVRHPS</sequence>
<keyword evidence="3" id="KW-1185">Reference proteome</keyword>
<protein>
    <submittedName>
        <fullName evidence="2">DUF4326 domain-containing protein</fullName>
    </submittedName>
</protein>
<accession>A0A975Y217</accession>
<dbReference type="KEGG" id="nps:KRR39_10325"/>
<dbReference type="Pfam" id="PF14216">
    <property type="entry name" value="DUF4326"/>
    <property type="match status" value="1"/>
</dbReference>
<gene>
    <name evidence="2" type="ORF">KRR39_10325</name>
</gene>
<feature type="domain" description="DUF4326" evidence="1">
    <location>
        <begin position="2"/>
        <end position="99"/>
    </location>
</feature>
<evidence type="ECO:0000259" key="1">
    <source>
        <dbReference type="Pfam" id="PF14216"/>
    </source>
</evidence>
<name>A0A975Y217_9ACTN</name>
<organism evidence="2 3">
    <name type="scientific">Nocardioides panacis</name>
    <dbReference type="NCBI Taxonomy" id="2849501"/>
    <lineage>
        <taxon>Bacteria</taxon>
        <taxon>Bacillati</taxon>
        <taxon>Actinomycetota</taxon>
        <taxon>Actinomycetes</taxon>
        <taxon>Propionibacteriales</taxon>
        <taxon>Nocardioidaceae</taxon>
        <taxon>Nocardioides</taxon>
    </lineage>
</organism>